<sequence length="73" mass="8575">MISNVALICLASSRSSHTKISRCYKTLIEASSAMSWNLAECLSYFKPMRISTRLMLHQFYQVSPQFINWKRLW</sequence>
<organism evidence="1">
    <name type="scientific">Amphimedon queenslandica</name>
    <name type="common">Sponge</name>
    <dbReference type="NCBI Taxonomy" id="400682"/>
    <lineage>
        <taxon>Eukaryota</taxon>
        <taxon>Metazoa</taxon>
        <taxon>Porifera</taxon>
        <taxon>Demospongiae</taxon>
        <taxon>Heteroscleromorpha</taxon>
        <taxon>Haplosclerida</taxon>
        <taxon>Niphatidae</taxon>
        <taxon>Amphimedon</taxon>
    </lineage>
</organism>
<protein>
    <submittedName>
        <fullName evidence="1">Uncharacterized protein</fullName>
    </submittedName>
</protein>
<reference evidence="1" key="1">
    <citation type="submission" date="2017-05" db="UniProtKB">
        <authorList>
            <consortium name="EnsemblMetazoa"/>
        </authorList>
    </citation>
    <scope>IDENTIFICATION</scope>
</reference>
<name>A0A1X7UAU7_AMPQE</name>
<dbReference type="AlphaFoldDB" id="A0A1X7UAU7"/>
<evidence type="ECO:0000313" key="1">
    <source>
        <dbReference type="EnsemblMetazoa" id="Aqu2.1.24783_001"/>
    </source>
</evidence>
<dbReference type="EnsemblMetazoa" id="Aqu2.1.24783_001">
    <property type="protein sequence ID" value="Aqu2.1.24783_001"/>
    <property type="gene ID" value="Aqu2.1.24783"/>
</dbReference>
<accession>A0A1X7UAU7</accession>
<dbReference type="InParanoid" id="A0A1X7UAU7"/>
<proteinExistence type="predicted"/>